<keyword evidence="2" id="KW-1185">Reference proteome</keyword>
<protein>
    <submittedName>
        <fullName evidence="1">Protoporphyrinogen IX dehydrogenase</fullName>
        <ecNumber evidence="1">1.3.5.3</ecNumber>
    </submittedName>
</protein>
<dbReference type="Proteomes" id="UP000067444">
    <property type="component" value="Chromosome"/>
</dbReference>
<dbReference type="GO" id="GO:0006783">
    <property type="term" value="P:heme biosynthetic process"/>
    <property type="evidence" value="ECO:0007669"/>
    <property type="project" value="TreeGrafter"/>
</dbReference>
<dbReference type="RefSeq" id="WP_049833058.1">
    <property type="nucleotide sequence ID" value="NZ_CP012160.1"/>
</dbReference>
<evidence type="ECO:0000313" key="2">
    <source>
        <dbReference type="Proteomes" id="UP000067444"/>
    </source>
</evidence>
<dbReference type="AlphaFoldDB" id="A0A0K0Y116"/>
<evidence type="ECO:0000313" key="1">
    <source>
        <dbReference type="EMBL" id="AKS44576.1"/>
    </source>
</evidence>
<sequence>MKIFVGYASRQGQSCKIAQWSADRFADAGHTVELMSMSDATNLNLNRFDRAVFVASVHSGHYGSSLIDFVSDNDNVLKALPNLLLSVSLAAGGHDPEDWRGLSNIVADLEGATGWAPNAVSHVAGAYVPSKYDLFTKFIMRRIIAQKDPDADLSADHEYTDWNALGGVLDGWGKA</sequence>
<keyword evidence="1" id="KW-0560">Oxidoreductase</keyword>
<dbReference type="Pfam" id="PF12724">
    <property type="entry name" value="Flavodoxin_5"/>
    <property type="match status" value="1"/>
</dbReference>
<dbReference type="InterPro" id="IPR026816">
    <property type="entry name" value="Flavodoxin_dom"/>
</dbReference>
<dbReference type="InterPro" id="IPR029039">
    <property type="entry name" value="Flavoprotein-like_sf"/>
</dbReference>
<dbReference type="PANTHER" id="PTHR38030">
    <property type="entry name" value="PROTOPORPHYRINOGEN IX DEHYDROGENASE [MENAQUINONE]"/>
    <property type="match status" value="1"/>
</dbReference>
<dbReference type="STRING" id="1458307.OSB_00070"/>
<dbReference type="GO" id="GO:0070819">
    <property type="term" value="F:menaquinone-dependent protoporphyrinogen oxidase activity"/>
    <property type="evidence" value="ECO:0007669"/>
    <property type="project" value="TreeGrafter"/>
</dbReference>
<dbReference type="EMBL" id="CP012160">
    <property type="protein sequence ID" value="AKS44576.1"/>
    <property type="molecule type" value="Genomic_DNA"/>
</dbReference>
<reference evidence="1 2" key="1">
    <citation type="journal article" date="2015" name="Genome Announc.">
        <title>Closed Genome Sequence of Octadecabacter temperatus SB1, the First Mesophilic Species of the Genus Octadecabacter.</title>
        <authorList>
            <person name="Voget S."/>
            <person name="Billerbeck S."/>
            <person name="Simon M."/>
            <person name="Daniel R."/>
        </authorList>
    </citation>
    <scope>NUCLEOTIDE SEQUENCE [LARGE SCALE GENOMIC DNA]</scope>
    <source>
        <strain evidence="1 2">SB1</strain>
    </source>
</reference>
<organism evidence="1 2">
    <name type="scientific">Octadecabacter temperatus</name>
    <dbReference type="NCBI Taxonomy" id="1458307"/>
    <lineage>
        <taxon>Bacteria</taxon>
        <taxon>Pseudomonadati</taxon>
        <taxon>Pseudomonadota</taxon>
        <taxon>Alphaproteobacteria</taxon>
        <taxon>Rhodobacterales</taxon>
        <taxon>Roseobacteraceae</taxon>
        <taxon>Octadecabacter</taxon>
    </lineage>
</organism>
<gene>
    <name evidence="1" type="primary">hemG</name>
    <name evidence="1" type="ORF">OSB_00070</name>
</gene>
<name>A0A0K0Y116_9RHOB</name>
<dbReference type="KEGG" id="otm:OSB_00070"/>
<dbReference type="PANTHER" id="PTHR38030:SF2">
    <property type="entry name" value="PROTOPORPHYRINOGEN IX DEHYDROGENASE [QUINONE]"/>
    <property type="match status" value="1"/>
</dbReference>
<dbReference type="OrthoDB" id="9795729at2"/>
<dbReference type="InterPro" id="IPR052200">
    <property type="entry name" value="Protoporphyrinogen_IX_DH"/>
</dbReference>
<dbReference type="GO" id="GO:0010181">
    <property type="term" value="F:FMN binding"/>
    <property type="evidence" value="ECO:0007669"/>
    <property type="project" value="TreeGrafter"/>
</dbReference>
<dbReference type="SUPFAM" id="SSF52218">
    <property type="entry name" value="Flavoproteins"/>
    <property type="match status" value="1"/>
</dbReference>
<accession>A0A0K0Y116</accession>
<proteinExistence type="predicted"/>
<dbReference type="Gene3D" id="3.40.50.360">
    <property type="match status" value="1"/>
</dbReference>
<dbReference type="EC" id="1.3.5.3" evidence="1"/>